<dbReference type="PANTHER" id="PTHR33785">
    <property type="entry name" value="OS06G0550800 PROTEIN"/>
    <property type="match status" value="1"/>
</dbReference>
<reference evidence="2" key="1">
    <citation type="journal article" date="2016" name="Nature">
        <title>The genome of the seagrass Zostera marina reveals angiosperm adaptation to the sea.</title>
        <authorList>
            <person name="Olsen J.L."/>
            <person name="Rouze P."/>
            <person name="Verhelst B."/>
            <person name="Lin Y.-C."/>
            <person name="Bayer T."/>
            <person name="Collen J."/>
            <person name="Dattolo E."/>
            <person name="De Paoli E."/>
            <person name="Dittami S."/>
            <person name="Maumus F."/>
            <person name="Michel G."/>
            <person name="Kersting A."/>
            <person name="Lauritano C."/>
            <person name="Lohaus R."/>
            <person name="Toepel M."/>
            <person name="Tonon T."/>
            <person name="Vanneste K."/>
            <person name="Amirebrahimi M."/>
            <person name="Brakel J."/>
            <person name="Bostroem C."/>
            <person name="Chovatia M."/>
            <person name="Grimwood J."/>
            <person name="Jenkins J.W."/>
            <person name="Jueterbock A."/>
            <person name="Mraz A."/>
            <person name="Stam W.T."/>
            <person name="Tice H."/>
            <person name="Bornberg-Bauer E."/>
            <person name="Green P.J."/>
            <person name="Pearson G.A."/>
            <person name="Procaccini G."/>
            <person name="Duarte C.M."/>
            <person name="Schmutz J."/>
            <person name="Reusch T.B.H."/>
            <person name="Van de Peer Y."/>
        </authorList>
    </citation>
    <scope>NUCLEOTIDE SEQUENCE [LARGE SCALE GENOMIC DNA]</scope>
    <source>
        <strain evidence="2">cv. Finnish</strain>
    </source>
</reference>
<protein>
    <submittedName>
        <fullName evidence="1">Uncharacterized protein</fullName>
    </submittedName>
</protein>
<sequence>MKIGFAKGIRLTNSRFDLVPKFQISALRIFFILAISSEMNLMTKELEQVPSESPIPDQSGLQSQATSVVVELLDDYWFFRNCLRHNHTTPPNKSKDEVSKVKCNSSSVSVKKEKVGAAEQGKVATGAKIRKVLRVCSYDSMDKFVLSSHLNLQQSSGNIDSRRRNKELKNYFPQNKGMKAQKSVADLEHEEVRGFEDLGFVFDKERLSPVLLKMIPGLSREGSGSDCGGGSDRKVATRPYLSESWIVQRSTPSVVNWVGRKLAPDVKEQLQLWAKSVACNKTCV</sequence>
<name>A0A0K9PIR3_ZOSMR</name>
<dbReference type="Proteomes" id="UP000036987">
    <property type="component" value="Unassembled WGS sequence"/>
</dbReference>
<keyword evidence="2" id="KW-1185">Reference proteome</keyword>
<comment type="caution">
    <text evidence="1">The sequence shown here is derived from an EMBL/GenBank/DDBJ whole genome shotgun (WGS) entry which is preliminary data.</text>
</comment>
<dbReference type="OrthoDB" id="1918258at2759"/>
<accession>A0A0K9PIR3</accession>
<dbReference type="PANTHER" id="PTHR33785:SF5">
    <property type="entry name" value="SERINE_ARGININE REPETITIVE MATRIX PROTEIN"/>
    <property type="match status" value="1"/>
</dbReference>
<dbReference type="EMBL" id="LFYR01000864">
    <property type="protein sequence ID" value="KMZ68110.1"/>
    <property type="molecule type" value="Genomic_DNA"/>
</dbReference>
<dbReference type="AlphaFoldDB" id="A0A0K9PIR3"/>
<gene>
    <name evidence="1" type="ORF">ZOSMA_24G01330</name>
</gene>
<proteinExistence type="predicted"/>
<evidence type="ECO:0000313" key="2">
    <source>
        <dbReference type="Proteomes" id="UP000036987"/>
    </source>
</evidence>
<organism evidence="1 2">
    <name type="scientific">Zostera marina</name>
    <name type="common">Eelgrass</name>
    <dbReference type="NCBI Taxonomy" id="29655"/>
    <lineage>
        <taxon>Eukaryota</taxon>
        <taxon>Viridiplantae</taxon>
        <taxon>Streptophyta</taxon>
        <taxon>Embryophyta</taxon>
        <taxon>Tracheophyta</taxon>
        <taxon>Spermatophyta</taxon>
        <taxon>Magnoliopsida</taxon>
        <taxon>Liliopsida</taxon>
        <taxon>Zosteraceae</taxon>
        <taxon>Zostera</taxon>
    </lineage>
</organism>
<evidence type="ECO:0000313" key="1">
    <source>
        <dbReference type="EMBL" id="KMZ68110.1"/>
    </source>
</evidence>